<dbReference type="AlphaFoldDB" id="A0A1H1PWZ5"/>
<proteinExistence type="predicted"/>
<evidence type="ECO:0000313" key="2">
    <source>
        <dbReference type="Proteomes" id="UP000182126"/>
    </source>
</evidence>
<dbReference type="GeneID" id="36298229"/>
<organism evidence="1 2">
    <name type="scientific">Microbacterium paraoxydans</name>
    <dbReference type="NCBI Taxonomy" id="199592"/>
    <lineage>
        <taxon>Bacteria</taxon>
        <taxon>Bacillati</taxon>
        <taxon>Actinomycetota</taxon>
        <taxon>Actinomycetes</taxon>
        <taxon>Micrococcales</taxon>
        <taxon>Microbacteriaceae</taxon>
        <taxon>Microbacterium</taxon>
    </lineage>
</organism>
<reference evidence="1 2" key="1">
    <citation type="submission" date="2016-10" db="EMBL/GenBank/DDBJ databases">
        <authorList>
            <person name="de Groot N.N."/>
        </authorList>
    </citation>
    <scope>NUCLEOTIDE SEQUENCE [LARGE SCALE GENOMIC DNA]</scope>
    <source>
        <strain evidence="1 2">DSM 15019</strain>
    </source>
</reference>
<protein>
    <submittedName>
        <fullName evidence="1">Uncharacterized protein</fullName>
    </submittedName>
</protein>
<dbReference type="RefSeq" id="WP_157547020.1">
    <property type="nucleotide sequence ID" value="NZ_LT629770.1"/>
</dbReference>
<sequence>MPESEAPLGGVVSRIASVLGSGLGATVGAQAGDPVTGAMVGETLAQLGDDFVQRVLSPRQEHRVATVLDLASERITEGIADGNWIRDDGFFDAPHLDATEVFEGVLLVARDENEAKKLPYLANLLADISFDENVTVDMANLVIREAESMSWLQLCLLAIVSRPDDFPLPEVETGTFGTSWGDWTVSDTFHSMIAPEGAYIYHPKKETEHLGLATYDLMMNHLKLTNRGMLLAGMLRLGTVPATDLESVHQTLVDTAQARAKQNVDTRDESETED</sequence>
<gene>
    <name evidence="1" type="ORF">SAMN04489809_1215</name>
</gene>
<evidence type="ECO:0000313" key="1">
    <source>
        <dbReference type="EMBL" id="SDS15722.1"/>
    </source>
</evidence>
<dbReference type="EMBL" id="LT629770">
    <property type="protein sequence ID" value="SDS15722.1"/>
    <property type="molecule type" value="Genomic_DNA"/>
</dbReference>
<dbReference type="Proteomes" id="UP000182126">
    <property type="component" value="Chromosome I"/>
</dbReference>
<name>A0A1H1PWZ5_9MICO</name>
<accession>A0A1H1PWZ5</accession>